<dbReference type="Proteomes" id="UP000077202">
    <property type="component" value="Unassembled WGS sequence"/>
</dbReference>
<proteinExistence type="predicted"/>
<dbReference type="EMBL" id="LVLJ01000521">
    <property type="protein sequence ID" value="OAE33778.1"/>
    <property type="molecule type" value="Genomic_DNA"/>
</dbReference>
<protein>
    <submittedName>
        <fullName evidence="1">Uncharacterized protein</fullName>
    </submittedName>
</protein>
<gene>
    <name evidence="1" type="ORF">AXG93_4783s1010</name>
</gene>
<organism evidence="1 2">
    <name type="scientific">Marchantia polymorpha subsp. ruderalis</name>
    <dbReference type="NCBI Taxonomy" id="1480154"/>
    <lineage>
        <taxon>Eukaryota</taxon>
        <taxon>Viridiplantae</taxon>
        <taxon>Streptophyta</taxon>
        <taxon>Embryophyta</taxon>
        <taxon>Marchantiophyta</taxon>
        <taxon>Marchantiopsida</taxon>
        <taxon>Marchantiidae</taxon>
        <taxon>Marchantiales</taxon>
        <taxon>Marchantiaceae</taxon>
        <taxon>Marchantia</taxon>
    </lineage>
</organism>
<evidence type="ECO:0000313" key="2">
    <source>
        <dbReference type="Proteomes" id="UP000077202"/>
    </source>
</evidence>
<keyword evidence="2" id="KW-1185">Reference proteome</keyword>
<dbReference type="AlphaFoldDB" id="A0A176WKU6"/>
<name>A0A176WKU6_MARPO</name>
<reference evidence="1" key="1">
    <citation type="submission" date="2016-03" db="EMBL/GenBank/DDBJ databases">
        <title>Mechanisms controlling the formation of the plant cell surface in tip-growing cells are functionally conserved among land plants.</title>
        <authorList>
            <person name="Honkanen S."/>
            <person name="Jones V.A."/>
            <person name="Morieri G."/>
            <person name="Champion C."/>
            <person name="Hetherington A.J."/>
            <person name="Kelly S."/>
            <person name="Saint-Marcoux D."/>
            <person name="Proust H."/>
            <person name="Prescott H."/>
            <person name="Dolan L."/>
        </authorList>
    </citation>
    <scope>NUCLEOTIDE SEQUENCE [LARGE SCALE GENOMIC DNA]</scope>
    <source>
        <tissue evidence="1">Whole gametophyte</tissue>
    </source>
</reference>
<evidence type="ECO:0000313" key="1">
    <source>
        <dbReference type="EMBL" id="OAE33778.1"/>
    </source>
</evidence>
<comment type="caution">
    <text evidence="1">The sequence shown here is derived from an EMBL/GenBank/DDBJ whole genome shotgun (WGS) entry which is preliminary data.</text>
</comment>
<sequence>MRNKLQAIEEMEEEEEYYSDDGPHLLDLERVARAATKSATVLKHNNEVLQDEGKSGLNCDLKTSEGGAWEERGIPVKEFEKNRATKMRKESEYDLWANLSILKADINFGQLLESSPMARRPWLRMADAIVDWGGSKPSITYGPRENRAKVRIGSLTSAEVTTSLDEQEERNEKVEKNDTLVGVVNSGGKRTTVYLGLSNLGSKS</sequence>
<accession>A0A176WKU6</accession>